<dbReference type="GO" id="GO:0005783">
    <property type="term" value="C:endoplasmic reticulum"/>
    <property type="evidence" value="ECO:0007669"/>
    <property type="project" value="TreeGrafter"/>
</dbReference>
<dbReference type="GeneID" id="91093624"/>
<feature type="transmembrane region" description="Helical" evidence="1">
    <location>
        <begin position="437"/>
        <end position="470"/>
    </location>
</feature>
<gene>
    <name evidence="2" type="ORF">L201_002953</name>
</gene>
<sequence>MKVLWPETGISKDEGRVVGWRWDDILCVVDILNSNSQDHEAKLVLNHPMSAQKSKRLEYLGYAQPVHAISKNDLPSNDHDLSFWLTKKMKPEACSKSIQLIIYTPPDPSRLRFLRISQPLKGERNDEMAIQDRYTLNTFSTNKADNNLEEIVKMVNLSKTIQRDLSTLPKKPDDLGQRIPIIVRDNQSRLLSRIIYMLLRPLTFCAQTLFTVLNYPTPIGSLSSISSTIQQISLRLSQFLQGPERFTSTREVNIDIETKSERYIRFWNTVWLIFNDVILGYSARQLIIHFSPFLQDTLVSCYDAYCVQTSINVLKWLNDWPVGLKLNTPLSQFFCTGLGLIIQEWGNLVVPSLKNLLPLLLQFFALSSLGGLTVAISLLVDTINILTSHLHLCYILMKHIFNWQLESLSGLWNLFRGKRWNVLRKRTDSYEYDVDQLFLGTLLFTVSAFLFPTVLTYFGLFAIIRVVVIFMQKVLAAGIKALNAFPLFELMLRIKEPSRLPAGIHIKLSPLTKISLEGKEGDRIEIRQVLELKNSPKSIKNILLSSA</sequence>
<evidence type="ECO:0008006" key="4">
    <source>
        <dbReference type="Google" id="ProtNLM"/>
    </source>
</evidence>
<dbReference type="Pfam" id="PF05024">
    <property type="entry name" value="Gpi1"/>
    <property type="match status" value="1"/>
</dbReference>
<dbReference type="AlphaFoldDB" id="A0AAX4JU32"/>
<organism evidence="2 3">
    <name type="scientific">Kwoniella dendrophila CBS 6074</name>
    <dbReference type="NCBI Taxonomy" id="1295534"/>
    <lineage>
        <taxon>Eukaryota</taxon>
        <taxon>Fungi</taxon>
        <taxon>Dikarya</taxon>
        <taxon>Basidiomycota</taxon>
        <taxon>Agaricomycotina</taxon>
        <taxon>Tremellomycetes</taxon>
        <taxon>Tremellales</taxon>
        <taxon>Cryptococcaceae</taxon>
        <taxon>Kwoniella</taxon>
    </lineage>
</organism>
<evidence type="ECO:0000313" key="2">
    <source>
        <dbReference type="EMBL" id="WWC88050.1"/>
    </source>
</evidence>
<keyword evidence="1" id="KW-0472">Membrane</keyword>
<dbReference type="RefSeq" id="XP_066074813.1">
    <property type="nucleotide sequence ID" value="XM_066218716.1"/>
</dbReference>
<dbReference type="EMBL" id="CP144100">
    <property type="protein sequence ID" value="WWC88050.1"/>
    <property type="molecule type" value="Genomic_DNA"/>
</dbReference>
<reference evidence="2 3" key="1">
    <citation type="submission" date="2024-01" db="EMBL/GenBank/DDBJ databases">
        <title>Comparative genomics of Cryptococcus and Kwoniella reveals pathogenesis evolution and contrasting modes of karyotype evolution via chromosome fusion or intercentromeric recombination.</title>
        <authorList>
            <person name="Coelho M.A."/>
            <person name="David-Palma M."/>
            <person name="Shea T."/>
            <person name="Bowers K."/>
            <person name="McGinley-Smith S."/>
            <person name="Mohammad A.W."/>
            <person name="Gnirke A."/>
            <person name="Yurkov A.M."/>
            <person name="Nowrousian M."/>
            <person name="Sun S."/>
            <person name="Cuomo C.A."/>
            <person name="Heitman J."/>
        </authorList>
    </citation>
    <scope>NUCLEOTIDE SEQUENCE [LARGE SCALE GENOMIC DNA]</scope>
    <source>
        <strain evidence="2 3">CBS 6074</strain>
    </source>
</reference>
<accession>A0AAX4JU32</accession>
<dbReference type="PANTHER" id="PTHR21329:SF3">
    <property type="entry name" value="PHOSPHATIDYLINOSITOL N-ACETYLGLUCOSAMINYLTRANSFERASE SUBUNIT Q"/>
    <property type="match status" value="1"/>
</dbReference>
<dbReference type="PANTHER" id="PTHR21329">
    <property type="entry name" value="PHOSPHATIDYLINOSITOL N-ACETYLGLUCOSAMINYLTRANSFERASE SUBUNIT Q-RELATED"/>
    <property type="match status" value="1"/>
</dbReference>
<keyword evidence="1" id="KW-1133">Transmembrane helix</keyword>
<name>A0AAX4JU32_9TREE</name>
<keyword evidence="1" id="KW-0812">Transmembrane</keyword>
<keyword evidence="3" id="KW-1185">Reference proteome</keyword>
<dbReference type="GO" id="GO:0006506">
    <property type="term" value="P:GPI anchor biosynthetic process"/>
    <property type="evidence" value="ECO:0007669"/>
    <property type="project" value="InterPro"/>
</dbReference>
<evidence type="ECO:0000313" key="3">
    <source>
        <dbReference type="Proteomes" id="UP001355207"/>
    </source>
</evidence>
<evidence type="ECO:0000256" key="1">
    <source>
        <dbReference type="SAM" id="Phobius"/>
    </source>
</evidence>
<proteinExistence type="predicted"/>
<dbReference type="GO" id="GO:0016020">
    <property type="term" value="C:membrane"/>
    <property type="evidence" value="ECO:0007669"/>
    <property type="project" value="InterPro"/>
</dbReference>
<dbReference type="Proteomes" id="UP001355207">
    <property type="component" value="Chromosome 3"/>
</dbReference>
<protein>
    <recommendedName>
        <fullName evidence="4">Phosphatidylinositol glycan, class Q</fullName>
    </recommendedName>
</protein>
<dbReference type="InterPro" id="IPR007720">
    <property type="entry name" value="PigQ/GPI1"/>
</dbReference>